<reference evidence="1 2" key="1">
    <citation type="submission" date="2022-05" db="EMBL/GenBank/DDBJ databases">
        <title>Flavobacterium sp., isolated from activated sludge.</title>
        <authorList>
            <person name="Ran Q."/>
        </authorList>
    </citation>
    <scope>NUCLEOTIDE SEQUENCE [LARGE SCALE GENOMIC DNA]</scope>
    <source>
        <strain evidence="1 2">HXWNR70</strain>
    </source>
</reference>
<proteinExistence type="predicted"/>
<sequence>MFQRTPENTSELVLKIEFNSREKVGNPLFDSFTTNIKSGDGTLEVAIPSFVSTNMIAPIVELLTFRYLLKATNNFIGETYNIEQKLQRETIC</sequence>
<keyword evidence="2" id="KW-1185">Reference proteome</keyword>
<protein>
    <submittedName>
        <fullName evidence="1">Uncharacterized protein</fullName>
    </submittedName>
</protein>
<evidence type="ECO:0000313" key="1">
    <source>
        <dbReference type="EMBL" id="MCL9809068.1"/>
    </source>
</evidence>
<dbReference type="RefSeq" id="WP_250592476.1">
    <property type="nucleotide sequence ID" value="NZ_JAMLJM010000004.1"/>
</dbReference>
<organism evidence="1 2">
    <name type="scientific">Flavobacterium luminosum</name>
    <dbReference type="NCBI Taxonomy" id="2949086"/>
    <lineage>
        <taxon>Bacteria</taxon>
        <taxon>Pseudomonadati</taxon>
        <taxon>Bacteroidota</taxon>
        <taxon>Flavobacteriia</taxon>
        <taxon>Flavobacteriales</taxon>
        <taxon>Flavobacteriaceae</taxon>
        <taxon>Flavobacterium</taxon>
    </lineage>
</organism>
<gene>
    <name evidence="1" type="ORF">NAT50_06825</name>
</gene>
<dbReference type="EMBL" id="JAMLJM010000004">
    <property type="protein sequence ID" value="MCL9809068.1"/>
    <property type="molecule type" value="Genomic_DNA"/>
</dbReference>
<name>A0ABT0TQB6_9FLAO</name>
<comment type="caution">
    <text evidence="1">The sequence shown here is derived from an EMBL/GenBank/DDBJ whole genome shotgun (WGS) entry which is preliminary data.</text>
</comment>
<evidence type="ECO:0000313" key="2">
    <source>
        <dbReference type="Proteomes" id="UP001317191"/>
    </source>
</evidence>
<dbReference type="Proteomes" id="UP001317191">
    <property type="component" value="Unassembled WGS sequence"/>
</dbReference>
<accession>A0ABT0TQB6</accession>